<evidence type="ECO:0000313" key="2">
    <source>
        <dbReference type="EMBL" id="OGC22568.1"/>
    </source>
</evidence>
<dbReference type="InterPro" id="IPR005835">
    <property type="entry name" value="NTP_transferase_dom"/>
</dbReference>
<dbReference type="PANTHER" id="PTHR47183:SF1">
    <property type="entry name" value="GLUCOSE-1-PHOSPHATE CYTIDYLYLTRANSFERASE"/>
    <property type="match status" value="1"/>
</dbReference>
<dbReference type="GO" id="GO:0009243">
    <property type="term" value="P:O antigen biosynthetic process"/>
    <property type="evidence" value="ECO:0007669"/>
    <property type="project" value="InterPro"/>
</dbReference>
<feature type="domain" description="Nucleotidyl transferase" evidence="1">
    <location>
        <begin position="2"/>
        <end position="205"/>
    </location>
</feature>
<evidence type="ECO:0000313" key="3">
    <source>
        <dbReference type="Proteomes" id="UP000178417"/>
    </source>
</evidence>
<dbReference type="Proteomes" id="UP000178417">
    <property type="component" value="Unassembled WGS sequence"/>
</dbReference>
<dbReference type="AlphaFoldDB" id="A0A1F4SQ39"/>
<dbReference type="SUPFAM" id="SSF53448">
    <property type="entry name" value="Nucleotide-diphospho-sugar transferases"/>
    <property type="match status" value="1"/>
</dbReference>
<proteinExistence type="predicted"/>
<organism evidence="2 3">
    <name type="scientific">candidate division WOR-1 bacterium RIFOXYB2_FULL_37_13</name>
    <dbReference type="NCBI Taxonomy" id="1802579"/>
    <lineage>
        <taxon>Bacteria</taxon>
        <taxon>Bacillati</taxon>
        <taxon>Saganbacteria</taxon>
    </lineage>
</organism>
<protein>
    <submittedName>
        <fullName evidence="2">Glucose-1-phosphate cytidylyltransferase</fullName>
    </submittedName>
</protein>
<sequence length="261" mass="30413">MKVVILCGGQGTRLREETEYRPKPLVPIGEMPILWHIMKTYSHYGYKNFILCLGYKGDMIKDYFLKFEELMNDFTLNLRSKEERVIHHNSSTLEDWNITFVNTGQLSQTGSRVAKIKDFIGSDKEFFLTYGDGLANVDISKLLEFHHEHGKTATITAVRPPSRFGEISSKDNKVLSFNEKPTVSEGHINGGFFVFKRELFDFLSTDDDCILEKKPLENLVKKEELMMYPHSDFWQCMDTYRDSVLLNEMWNKGNAPWKVWE</sequence>
<dbReference type="Pfam" id="PF00483">
    <property type="entry name" value="NTP_transferase"/>
    <property type="match status" value="1"/>
</dbReference>
<reference evidence="2 3" key="1">
    <citation type="journal article" date="2016" name="Nat. Commun.">
        <title>Thousands of microbial genomes shed light on interconnected biogeochemical processes in an aquifer system.</title>
        <authorList>
            <person name="Anantharaman K."/>
            <person name="Brown C.T."/>
            <person name="Hug L.A."/>
            <person name="Sharon I."/>
            <person name="Castelle C.J."/>
            <person name="Probst A.J."/>
            <person name="Thomas B.C."/>
            <person name="Singh A."/>
            <person name="Wilkins M.J."/>
            <person name="Karaoz U."/>
            <person name="Brodie E.L."/>
            <person name="Williams K.H."/>
            <person name="Hubbard S.S."/>
            <person name="Banfield J.F."/>
        </authorList>
    </citation>
    <scope>NUCLEOTIDE SEQUENCE [LARGE SCALE GENOMIC DNA]</scope>
</reference>
<dbReference type="CDD" id="cd02524">
    <property type="entry name" value="G1P_cytidylyltransferase"/>
    <property type="match status" value="1"/>
</dbReference>
<gene>
    <name evidence="2" type="ORF">A2310_07375</name>
</gene>
<dbReference type="InterPro" id="IPR013446">
    <property type="entry name" value="G1P_cyt_trans-like"/>
</dbReference>
<keyword evidence="2" id="KW-0548">Nucleotidyltransferase</keyword>
<accession>A0A1F4SQ39</accession>
<dbReference type="Gene3D" id="3.90.550.10">
    <property type="entry name" value="Spore Coat Polysaccharide Biosynthesis Protein SpsA, Chain A"/>
    <property type="match status" value="1"/>
</dbReference>
<dbReference type="EMBL" id="MEUB01000027">
    <property type="protein sequence ID" value="OGC22568.1"/>
    <property type="molecule type" value="Genomic_DNA"/>
</dbReference>
<dbReference type="NCBIfam" id="TIGR02623">
    <property type="entry name" value="G1P_cyt_trans"/>
    <property type="match status" value="1"/>
</dbReference>
<dbReference type="STRING" id="1802579.A2310_07375"/>
<dbReference type="InterPro" id="IPR029044">
    <property type="entry name" value="Nucleotide-diphossugar_trans"/>
</dbReference>
<keyword evidence="2" id="KW-0808">Transferase</keyword>
<evidence type="ECO:0000259" key="1">
    <source>
        <dbReference type="Pfam" id="PF00483"/>
    </source>
</evidence>
<dbReference type="GO" id="GO:0047343">
    <property type="term" value="F:glucose-1-phosphate cytidylyltransferase activity"/>
    <property type="evidence" value="ECO:0007669"/>
    <property type="project" value="InterPro"/>
</dbReference>
<dbReference type="PANTHER" id="PTHR47183">
    <property type="entry name" value="GLUCOSE-1-PHOSPHATE CYTIDYLYLTRANSFERASE-RELATED"/>
    <property type="match status" value="1"/>
</dbReference>
<dbReference type="InterPro" id="IPR046981">
    <property type="entry name" value="G1P_cyt_trans"/>
</dbReference>
<name>A0A1F4SQ39_UNCSA</name>
<comment type="caution">
    <text evidence="2">The sequence shown here is derived from an EMBL/GenBank/DDBJ whole genome shotgun (WGS) entry which is preliminary data.</text>
</comment>